<keyword evidence="2" id="KW-0479">Metal-binding</keyword>
<evidence type="ECO:0000256" key="5">
    <source>
        <dbReference type="ARBA" id="ARBA00023239"/>
    </source>
</evidence>
<dbReference type="SUPFAM" id="SSF51556">
    <property type="entry name" value="Metallo-dependent hydrolases"/>
    <property type="match status" value="1"/>
</dbReference>
<dbReference type="GO" id="GO:0047596">
    <property type="term" value="F:6-methylsalicylate decarboxylase activity"/>
    <property type="evidence" value="ECO:0007669"/>
    <property type="project" value="UniProtKB-EC"/>
</dbReference>
<evidence type="ECO:0000256" key="8">
    <source>
        <dbReference type="RuleBase" id="RU366045"/>
    </source>
</evidence>
<dbReference type="EMBL" id="NJEU01000149">
    <property type="protein sequence ID" value="PHH80659.1"/>
    <property type="molecule type" value="Genomic_DNA"/>
</dbReference>
<evidence type="ECO:0000256" key="3">
    <source>
        <dbReference type="ARBA" id="ARBA00022793"/>
    </source>
</evidence>
<dbReference type="Proteomes" id="UP000224854">
    <property type="component" value="Unassembled WGS sequence"/>
</dbReference>
<dbReference type="EC" id="4.1.1.52" evidence="7"/>
<name>A0A2C5XY98_9HYPO</name>
<keyword evidence="3 8" id="KW-0210">Decarboxylase</keyword>
<comment type="similarity">
    <text evidence="1">Belongs to the metallo-dependent hydrolases superfamily. ACMSD family.</text>
</comment>
<evidence type="ECO:0000313" key="11">
    <source>
        <dbReference type="Proteomes" id="UP000224854"/>
    </source>
</evidence>
<evidence type="ECO:0000256" key="7">
    <source>
        <dbReference type="ARBA" id="ARBA00038889"/>
    </source>
</evidence>
<protein>
    <recommendedName>
        <fullName evidence="7">6-methylsalicylate decarboxylase</fullName>
        <ecNumber evidence="7">4.1.1.52</ecNumber>
    </recommendedName>
</protein>
<dbReference type="PANTHER" id="PTHR21240:SF29">
    <property type="entry name" value="AMIDOHYDROLASE-RELATED DOMAIN-CONTAINING PROTEIN"/>
    <property type="match status" value="1"/>
</dbReference>
<feature type="domain" description="Amidohydrolase-related" evidence="9">
    <location>
        <begin position="5"/>
        <end position="295"/>
    </location>
</feature>
<dbReference type="InterPro" id="IPR006680">
    <property type="entry name" value="Amidohydro-rel"/>
</dbReference>
<dbReference type="GO" id="GO:0016787">
    <property type="term" value="F:hydrolase activity"/>
    <property type="evidence" value="ECO:0007669"/>
    <property type="project" value="InterPro"/>
</dbReference>
<dbReference type="OrthoDB" id="2832284at2759"/>
<dbReference type="InterPro" id="IPR032466">
    <property type="entry name" value="Metal_Hydrolase"/>
</dbReference>
<proteinExistence type="inferred from homology"/>
<dbReference type="GO" id="GO:0005829">
    <property type="term" value="C:cytosol"/>
    <property type="evidence" value="ECO:0007669"/>
    <property type="project" value="TreeGrafter"/>
</dbReference>
<dbReference type="GO" id="GO:0046872">
    <property type="term" value="F:metal ion binding"/>
    <property type="evidence" value="ECO:0007669"/>
    <property type="project" value="UniProtKB-KW"/>
</dbReference>
<keyword evidence="11" id="KW-1185">Reference proteome</keyword>
<sequence>MIKKIDVHHHIYPPEMTAVLEAAGGDPSGWDVPAWSLEADDEVAASIGVGTAIFSVTAPGASIIKDNAEAARLAGRLNDYCAKIRDQDPQRYGFFCNLGSLLDTQRCLDEIRRAFDELQADGVVLFTRYGEDKVQYLGHEDFKPIWAELNRRKAVVFIHPTHGLDTRWVNAHAPQPLFDYPHETTRAAADLLMSNNLREFPECKIILSHAGGTLPYLIHRICGLEFSQFGTGKGAAEMYEDAQKFYFDLALAGDERVLTHLMSFAKPGHVLFGSDYPNAPVPAVTAMTGAIDGFDFGDQRDSVYYGAGAALFPRLAKGYQEAAKRPSKGAL</sequence>
<dbReference type="Gene3D" id="3.20.20.140">
    <property type="entry name" value="Metal-dependent hydrolases"/>
    <property type="match status" value="1"/>
</dbReference>
<evidence type="ECO:0000259" key="9">
    <source>
        <dbReference type="Pfam" id="PF04909"/>
    </source>
</evidence>
<comment type="catalytic activity">
    <reaction evidence="6">
        <text>6-methylsalicylate + H(+) = 3-methylphenol + CO2</text>
        <dbReference type="Rhea" id="RHEA:23112"/>
        <dbReference type="ChEBI" id="CHEBI:15378"/>
        <dbReference type="ChEBI" id="CHEBI:16526"/>
        <dbReference type="ChEBI" id="CHEBI:17231"/>
        <dbReference type="ChEBI" id="CHEBI:36658"/>
        <dbReference type="EC" id="4.1.1.52"/>
    </reaction>
    <physiologicalReaction direction="left-to-right" evidence="6">
        <dbReference type="Rhea" id="RHEA:23113"/>
    </physiologicalReaction>
</comment>
<evidence type="ECO:0000313" key="10">
    <source>
        <dbReference type="EMBL" id="PHH80659.1"/>
    </source>
</evidence>
<dbReference type="Pfam" id="PF04909">
    <property type="entry name" value="Amidohydro_2"/>
    <property type="match status" value="1"/>
</dbReference>
<gene>
    <name evidence="10" type="ORF">CDD82_1587</name>
</gene>
<evidence type="ECO:0000256" key="4">
    <source>
        <dbReference type="ARBA" id="ARBA00022833"/>
    </source>
</evidence>
<evidence type="ECO:0000256" key="1">
    <source>
        <dbReference type="ARBA" id="ARBA00005871"/>
    </source>
</evidence>
<evidence type="ECO:0000256" key="2">
    <source>
        <dbReference type="ARBA" id="ARBA00022723"/>
    </source>
</evidence>
<dbReference type="PANTHER" id="PTHR21240">
    <property type="entry name" value="2-AMINO-3-CARBOXYLMUCONATE-6-SEMIALDEHYDE DECARBOXYLASE"/>
    <property type="match status" value="1"/>
</dbReference>
<comment type="caution">
    <text evidence="10">The sequence shown here is derived from an EMBL/GenBank/DDBJ whole genome shotgun (WGS) entry which is preliminary data.</text>
</comment>
<accession>A0A2C5XY98</accession>
<organism evidence="10 11">
    <name type="scientific">Ophiocordyceps australis</name>
    <dbReference type="NCBI Taxonomy" id="1399860"/>
    <lineage>
        <taxon>Eukaryota</taxon>
        <taxon>Fungi</taxon>
        <taxon>Dikarya</taxon>
        <taxon>Ascomycota</taxon>
        <taxon>Pezizomycotina</taxon>
        <taxon>Sordariomycetes</taxon>
        <taxon>Hypocreomycetidae</taxon>
        <taxon>Hypocreales</taxon>
        <taxon>Ophiocordycipitaceae</taxon>
        <taxon>Ophiocordyceps</taxon>
    </lineage>
</organism>
<keyword evidence="4" id="KW-0862">Zinc</keyword>
<dbReference type="AlphaFoldDB" id="A0A2C5XY98"/>
<keyword evidence="5 8" id="KW-0456">Lyase</keyword>
<reference evidence="10 11" key="1">
    <citation type="submission" date="2017-06" db="EMBL/GenBank/DDBJ databases">
        <title>Ant-infecting Ophiocordyceps genomes reveal a high diversity of potential behavioral manipulation genes and a possible major role for enterotoxins.</title>
        <authorList>
            <person name="De Bekker C."/>
            <person name="Evans H.C."/>
            <person name="Brachmann A."/>
            <person name="Hughes D.P."/>
        </authorList>
    </citation>
    <scope>NUCLEOTIDE SEQUENCE [LARGE SCALE GENOMIC DNA]</scope>
    <source>
        <strain evidence="10 11">1348a</strain>
    </source>
</reference>
<evidence type="ECO:0000256" key="6">
    <source>
        <dbReference type="ARBA" id="ARBA00036832"/>
    </source>
</evidence>
<dbReference type="InterPro" id="IPR032465">
    <property type="entry name" value="ACMSD"/>
</dbReference>
<dbReference type="GO" id="GO:0019748">
    <property type="term" value="P:secondary metabolic process"/>
    <property type="evidence" value="ECO:0007669"/>
    <property type="project" value="TreeGrafter"/>
</dbReference>